<proteinExistence type="predicted"/>
<keyword evidence="4" id="KW-0539">Nucleus</keyword>
<evidence type="ECO:0000259" key="6">
    <source>
        <dbReference type="PROSITE" id="PS51293"/>
    </source>
</evidence>
<dbReference type="SUPFAM" id="SSF46689">
    <property type="entry name" value="Homeodomain-like"/>
    <property type="match status" value="1"/>
</dbReference>
<dbReference type="InterPro" id="IPR001005">
    <property type="entry name" value="SANT/Myb"/>
</dbReference>
<dbReference type="FunFam" id="1.10.10.60:FF:000154">
    <property type="entry name" value="Transcription factor SRM1"/>
    <property type="match status" value="1"/>
</dbReference>
<sequence>MASCSLSSAWTPKQNKVFEKALAEYDKETPDRWHKVARAVGGKSAEEVKRHYQLLVEDILRIETGQMPRANYHSAGNRGTLPSRLPFPLLRSPKVAFTFRKCCLLFSKQTLAEVSTGVKYKEFITYAWNITGSSLPYIIS</sequence>
<dbReference type="EMBL" id="CP097504">
    <property type="protein sequence ID" value="URD90336.1"/>
    <property type="molecule type" value="Genomic_DNA"/>
</dbReference>
<keyword evidence="2" id="KW-0805">Transcription regulation</keyword>
<gene>
    <name evidence="7" type="ORF">MUK42_27849</name>
</gene>
<dbReference type="PANTHER" id="PTHR43952">
    <property type="entry name" value="MYB FAMILY TRANSCRIPTION FACTOR-RELATED"/>
    <property type="match status" value="1"/>
</dbReference>
<dbReference type="OrthoDB" id="118550at2759"/>
<name>A0A9E7F9G0_9LILI</name>
<evidence type="ECO:0000313" key="8">
    <source>
        <dbReference type="Proteomes" id="UP001055439"/>
    </source>
</evidence>
<dbReference type="GO" id="GO:0003700">
    <property type="term" value="F:DNA-binding transcription factor activity"/>
    <property type="evidence" value="ECO:0007669"/>
    <property type="project" value="InterPro"/>
</dbReference>
<evidence type="ECO:0000259" key="5">
    <source>
        <dbReference type="PROSITE" id="PS50090"/>
    </source>
</evidence>
<evidence type="ECO:0000256" key="4">
    <source>
        <dbReference type="ARBA" id="ARBA00023242"/>
    </source>
</evidence>
<dbReference type="CDD" id="cd00167">
    <property type="entry name" value="SANT"/>
    <property type="match status" value="1"/>
</dbReference>
<reference evidence="7" key="1">
    <citation type="submission" date="2022-05" db="EMBL/GenBank/DDBJ databases">
        <title>The Musa troglodytarum L. genome provides insights into the mechanism of non-climacteric behaviour and enrichment of carotenoids.</title>
        <authorList>
            <person name="Wang J."/>
        </authorList>
    </citation>
    <scope>NUCLEOTIDE SEQUENCE</scope>
    <source>
        <tissue evidence="7">Leaf</tissue>
    </source>
</reference>
<dbReference type="GO" id="GO:0005634">
    <property type="term" value="C:nucleus"/>
    <property type="evidence" value="ECO:0007669"/>
    <property type="project" value="UniProtKB-SubCell"/>
</dbReference>
<dbReference type="PANTHER" id="PTHR43952:SF80">
    <property type="entry name" value="PROTEIN RADIALIS-LIKE 3"/>
    <property type="match status" value="1"/>
</dbReference>
<feature type="domain" description="Myb-like" evidence="5">
    <location>
        <begin position="8"/>
        <end position="56"/>
    </location>
</feature>
<dbReference type="InterPro" id="IPR044636">
    <property type="entry name" value="RADIALIS-like"/>
</dbReference>
<dbReference type="PROSITE" id="PS50090">
    <property type="entry name" value="MYB_LIKE"/>
    <property type="match status" value="1"/>
</dbReference>
<dbReference type="Pfam" id="PF23082">
    <property type="entry name" value="Myb_DNA-binding_2"/>
    <property type="match status" value="1"/>
</dbReference>
<organism evidence="7 8">
    <name type="scientific">Musa troglodytarum</name>
    <name type="common">fe'i banana</name>
    <dbReference type="NCBI Taxonomy" id="320322"/>
    <lineage>
        <taxon>Eukaryota</taxon>
        <taxon>Viridiplantae</taxon>
        <taxon>Streptophyta</taxon>
        <taxon>Embryophyta</taxon>
        <taxon>Tracheophyta</taxon>
        <taxon>Spermatophyta</taxon>
        <taxon>Magnoliopsida</taxon>
        <taxon>Liliopsida</taxon>
        <taxon>Zingiberales</taxon>
        <taxon>Musaceae</taxon>
        <taxon>Musa</taxon>
    </lineage>
</organism>
<keyword evidence="3" id="KW-0804">Transcription</keyword>
<evidence type="ECO:0000256" key="2">
    <source>
        <dbReference type="ARBA" id="ARBA00023015"/>
    </source>
</evidence>
<dbReference type="PROSITE" id="PS51293">
    <property type="entry name" value="SANT"/>
    <property type="match status" value="1"/>
</dbReference>
<keyword evidence="8" id="KW-1185">Reference proteome</keyword>
<accession>A0A9E7F9G0</accession>
<dbReference type="InterPro" id="IPR017884">
    <property type="entry name" value="SANT_dom"/>
</dbReference>
<comment type="subcellular location">
    <subcellularLocation>
        <location evidence="1">Nucleus</location>
    </subcellularLocation>
</comment>
<dbReference type="AlphaFoldDB" id="A0A9E7F9G0"/>
<dbReference type="Gene3D" id="1.10.10.60">
    <property type="entry name" value="Homeodomain-like"/>
    <property type="match status" value="1"/>
</dbReference>
<evidence type="ECO:0000256" key="3">
    <source>
        <dbReference type="ARBA" id="ARBA00023163"/>
    </source>
</evidence>
<feature type="domain" description="SANT" evidence="6">
    <location>
        <begin position="5"/>
        <end position="52"/>
    </location>
</feature>
<dbReference type="InterPro" id="IPR009057">
    <property type="entry name" value="Homeodomain-like_sf"/>
</dbReference>
<evidence type="ECO:0000313" key="7">
    <source>
        <dbReference type="EMBL" id="URD90336.1"/>
    </source>
</evidence>
<dbReference type="SMART" id="SM00717">
    <property type="entry name" value="SANT"/>
    <property type="match status" value="1"/>
</dbReference>
<protein>
    <submittedName>
        <fullName evidence="7">SANT</fullName>
    </submittedName>
</protein>
<evidence type="ECO:0000256" key="1">
    <source>
        <dbReference type="ARBA" id="ARBA00004123"/>
    </source>
</evidence>
<dbReference type="Proteomes" id="UP001055439">
    <property type="component" value="Chromosome 2"/>
</dbReference>